<accession>A0A8A4TSA7</accession>
<dbReference type="GO" id="GO:0004252">
    <property type="term" value="F:serine-type endopeptidase activity"/>
    <property type="evidence" value="ECO:0007669"/>
    <property type="project" value="InterPro"/>
</dbReference>
<evidence type="ECO:0000256" key="1">
    <source>
        <dbReference type="ARBA" id="ARBA00022670"/>
    </source>
</evidence>
<dbReference type="Gene3D" id="2.60.120.260">
    <property type="entry name" value="Galactose-binding domain-like"/>
    <property type="match status" value="1"/>
</dbReference>
<gene>
    <name evidence="5" type="ORF">J3U87_05670</name>
</gene>
<dbReference type="InterPro" id="IPR007280">
    <property type="entry name" value="Peptidase_C_arc/bac"/>
</dbReference>
<name>A0A8A4TSA7_SULCO</name>
<keyword evidence="1" id="KW-0645">Protease</keyword>
<protein>
    <submittedName>
        <fullName evidence="5">DVUA0089 family protein</fullName>
    </submittedName>
</protein>
<dbReference type="RefSeq" id="WP_237382055.1">
    <property type="nucleotide sequence ID" value="NZ_CP071793.1"/>
</dbReference>
<dbReference type="PROSITE" id="PS51829">
    <property type="entry name" value="P_HOMO_B"/>
    <property type="match status" value="1"/>
</dbReference>
<feature type="region of interest" description="Disordered" evidence="3">
    <location>
        <begin position="217"/>
        <end position="237"/>
    </location>
</feature>
<dbReference type="NCBIfam" id="NF038127">
    <property type="entry name" value="FDP_fam"/>
    <property type="match status" value="1"/>
</dbReference>
<dbReference type="Pfam" id="PF16683">
    <property type="entry name" value="TGase_elicitor"/>
    <property type="match status" value="1"/>
</dbReference>
<evidence type="ECO:0000313" key="5">
    <source>
        <dbReference type="EMBL" id="QTD51942.1"/>
    </source>
</evidence>
<evidence type="ECO:0000313" key="6">
    <source>
        <dbReference type="Proteomes" id="UP000663929"/>
    </source>
</evidence>
<dbReference type="Gene3D" id="2.60.120.380">
    <property type="match status" value="1"/>
</dbReference>
<keyword evidence="6" id="KW-1185">Reference proteome</keyword>
<organism evidence="5 6">
    <name type="scientific">Sulfidibacter corallicola</name>
    <dbReference type="NCBI Taxonomy" id="2818388"/>
    <lineage>
        <taxon>Bacteria</taxon>
        <taxon>Pseudomonadati</taxon>
        <taxon>Acidobacteriota</taxon>
        <taxon>Holophagae</taxon>
        <taxon>Acanthopleuribacterales</taxon>
        <taxon>Acanthopleuribacteraceae</taxon>
        <taxon>Sulfidibacter</taxon>
    </lineage>
</organism>
<dbReference type="Proteomes" id="UP000663929">
    <property type="component" value="Chromosome"/>
</dbReference>
<dbReference type="AlphaFoldDB" id="A0A8A4TSA7"/>
<sequence>MVCLVVLAGTMSLAGDLAAPELQETQSWLIQVRQYNLNSPQPVLGPASHYRYTVADLMVRIDGVEAYRIDIHRESEGLSATASLFYGSLYIGRKNHRVLRFSKGDLRLEVAPLAEGHFDPAVDSPFFGEYSAAPISLPNFAQTRASQTYSYVPALRGWGFPVNVTQSQRAYGEGVRVTLQQGPRTVVQDWSAKLPWWTRAEEPHVFVAELVSFQPARAGKRTSGTSESLRSGIDPRTSKHLWAPASGRAANNANFAESLSKANVAAANGESEKPMWSGYWWQSTSNPDIVLPETVNDPDQRTYADGGMLEKYDDYLAAEYPDYNPSTTAKQWELDHYSHPNGEAWFGHCNGWAAASILFPEPLHNVTAHGITFDVGDIKGLLSEMGYDVRLNYWLGRRYGMGNTDLEDPRPYDVHRSIINNIGVRRIALVADIDREIQVWNYPVYKYELSQEDAGEGRVRFDLEVWYCDAGVAAEFIGLKSRILNWSYTLEVDENGDVVEGDGGAWITNERNPKQTNPDFLWGPDSVTDGRNRYHNPALFMSVVTKILESVPAAKAVTVDGAAVEGDIVNGGDGDWFTFTIGAAGTYTLRTELNTNPDTYLYLFDSMDPLNRNLLGENDDIVAGQVRNSELTRALEAGTYYVLVRGYDVNQLGSYSLTVKDASGGQQRDFFESTEEVAIPDEGQVTSELPVERSGRSGIVRIAFRVDHELPSSVTVKAESPNGAYVILHNGRDSFYDGYWRVNYADIAAEGAWILTVTDDAADGKSGRILGWSLQFEE</sequence>
<proteinExistence type="predicted"/>
<evidence type="ECO:0000259" key="4">
    <source>
        <dbReference type="PROSITE" id="PS51829"/>
    </source>
</evidence>
<keyword evidence="2" id="KW-0378">Hydrolase</keyword>
<reference evidence="5" key="1">
    <citation type="submission" date="2021-03" db="EMBL/GenBank/DDBJ databases">
        <title>Acanthopleuribacteraceae sp. M133.</title>
        <authorList>
            <person name="Wang G."/>
        </authorList>
    </citation>
    <scope>NUCLEOTIDE SEQUENCE</scope>
    <source>
        <strain evidence="5">M133</strain>
    </source>
</reference>
<dbReference type="EMBL" id="CP071793">
    <property type="protein sequence ID" value="QTD51942.1"/>
    <property type="molecule type" value="Genomic_DNA"/>
</dbReference>
<dbReference type="Pfam" id="PF01483">
    <property type="entry name" value="P_proprotein"/>
    <property type="match status" value="1"/>
</dbReference>
<dbReference type="Pfam" id="PF04151">
    <property type="entry name" value="PPC"/>
    <property type="match status" value="1"/>
</dbReference>
<feature type="domain" description="P/Homo B" evidence="4">
    <location>
        <begin position="663"/>
        <end position="778"/>
    </location>
</feature>
<evidence type="ECO:0000256" key="3">
    <source>
        <dbReference type="SAM" id="MobiDB-lite"/>
    </source>
</evidence>
<evidence type="ECO:0000256" key="2">
    <source>
        <dbReference type="ARBA" id="ARBA00022801"/>
    </source>
</evidence>
<dbReference type="InterPro" id="IPR002884">
    <property type="entry name" value="P_dom"/>
</dbReference>
<dbReference type="GO" id="GO:0006508">
    <property type="term" value="P:proteolysis"/>
    <property type="evidence" value="ECO:0007669"/>
    <property type="project" value="UniProtKB-KW"/>
</dbReference>
<dbReference type="KEGG" id="scor:J3U87_05670"/>
<dbReference type="GO" id="GO:0016755">
    <property type="term" value="F:aminoacyltransferase activity"/>
    <property type="evidence" value="ECO:0007669"/>
    <property type="project" value="InterPro"/>
</dbReference>
<dbReference type="SUPFAM" id="SSF89260">
    <property type="entry name" value="Collagen-binding domain"/>
    <property type="match status" value="1"/>
</dbReference>
<dbReference type="SUPFAM" id="SSF49785">
    <property type="entry name" value="Galactose-binding domain-like"/>
    <property type="match status" value="1"/>
</dbReference>
<dbReference type="InterPro" id="IPR008979">
    <property type="entry name" value="Galactose-bd-like_sf"/>
</dbReference>
<dbReference type="InterPro" id="IPR032048">
    <property type="entry name" value="TGase_elicitor"/>
</dbReference>